<organism evidence="1">
    <name type="scientific">Ignisphaera aggregans</name>
    <dbReference type="NCBI Taxonomy" id="334771"/>
    <lineage>
        <taxon>Archaea</taxon>
        <taxon>Thermoproteota</taxon>
        <taxon>Thermoprotei</taxon>
        <taxon>Desulfurococcales</taxon>
        <taxon>Desulfurococcaceae</taxon>
        <taxon>Ignisphaera</taxon>
    </lineage>
</organism>
<gene>
    <name evidence="1" type="ORF">ENM66_07475</name>
</gene>
<dbReference type="EMBL" id="DRYQ01000108">
    <property type="protein sequence ID" value="HHQ51169.1"/>
    <property type="molecule type" value="Genomic_DNA"/>
</dbReference>
<reference evidence="1" key="1">
    <citation type="journal article" date="2020" name="mSystems">
        <title>Genome- and Community-Level Interaction Insights into Carbon Utilization and Element Cycling Functions of Hydrothermarchaeota in Hydrothermal Sediment.</title>
        <authorList>
            <person name="Zhou Z."/>
            <person name="Liu Y."/>
            <person name="Xu W."/>
            <person name="Pan J."/>
            <person name="Luo Z.H."/>
            <person name="Li M."/>
        </authorList>
    </citation>
    <scope>NUCLEOTIDE SEQUENCE [LARGE SCALE GENOMIC DNA]</scope>
    <source>
        <strain evidence="1">SpSt-1105</strain>
    </source>
</reference>
<accession>A0A7J3Z8M9</accession>
<sequence>MNADAVATMQSKLLRFKLPLRPYESTALDQDAGERIIEFCIELRRRVVEGILKFRPRRVSGIFNYAYQWAKIKSMTIEKIVGDLGSRLIDYFYEELFIAPYYLHYYNIIDIDLFKYDLFWEVSE</sequence>
<proteinExistence type="predicted"/>
<dbReference type="AlphaFoldDB" id="A0A7J3Z8M9"/>
<name>A0A7J3Z8M9_9CREN</name>
<comment type="caution">
    <text evidence="1">The sequence shown here is derived from an EMBL/GenBank/DDBJ whole genome shotgun (WGS) entry which is preliminary data.</text>
</comment>
<protein>
    <submittedName>
        <fullName evidence="1">Uncharacterized protein</fullName>
    </submittedName>
</protein>
<evidence type="ECO:0000313" key="1">
    <source>
        <dbReference type="EMBL" id="HHQ51169.1"/>
    </source>
</evidence>